<reference evidence="4 5" key="1">
    <citation type="submission" date="2018-01" db="EMBL/GenBank/DDBJ databases">
        <title>Genome sequence of a Cantenovulum-like bacteria.</title>
        <authorList>
            <person name="Tan W.R."/>
            <person name="Lau N.-S."/>
            <person name="Go F."/>
            <person name="Amirul A.-A.A."/>
        </authorList>
    </citation>
    <scope>NUCLEOTIDE SEQUENCE [LARGE SCALE GENOMIC DNA]</scope>
    <source>
        <strain evidence="4 5">CCB-QB4</strain>
    </source>
</reference>
<evidence type="ECO:0000256" key="1">
    <source>
        <dbReference type="ARBA" id="ARBA00022801"/>
    </source>
</evidence>
<dbReference type="PANTHER" id="PTHR48081">
    <property type="entry name" value="AB HYDROLASE SUPERFAMILY PROTEIN C4A8.06C"/>
    <property type="match status" value="1"/>
</dbReference>
<evidence type="ECO:0000313" key="5">
    <source>
        <dbReference type="Proteomes" id="UP000244441"/>
    </source>
</evidence>
<feature type="domain" description="BD-FAE-like" evidence="3">
    <location>
        <begin position="61"/>
        <end position="260"/>
    </location>
</feature>
<dbReference type="Pfam" id="PF20434">
    <property type="entry name" value="BD-FAE"/>
    <property type="match status" value="1"/>
</dbReference>
<evidence type="ECO:0000259" key="3">
    <source>
        <dbReference type="Pfam" id="PF20434"/>
    </source>
</evidence>
<accession>A0A2S0VMP6</accession>
<name>A0A2S0VMP6_9ALTE</name>
<dbReference type="SUPFAM" id="SSF53474">
    <property type="entry name" value="alpha/beta-Hydrolases"/>
    <property type="match status" value="1"/>
</dbReference>
<protein>
    <submittedName>
        <fullName evidence="4">Esterase</fullName>
    </submittedName>
</protein>
<dbReference type="AlphaFoldDB" id="A0A2S0VMP6"/>
<organism evidence="4 5">
    <name type="scientific">Saccharobesus litoralis</name>
    <dbReference type="NCBI Taxonomy" id="2172099"/>
    <lineage>
        <taxon>Bacteria</taxon>
        <taxon>Pseudomonadati</taxon>
        <taxon>Pseudomonadota</taxon>
        <taxon>Gammaproteobacteria</taxon>
        <taxon>Alteromonadales</taxon>
        <taxon>Alteromonadaceae</taxon>
        <taxon>Saccharobesus</taxon>
    </lineage>
</organism>
<keyword evidence="5" id="KW-1185">Reference proteome</keyword>
<dbReference type="Proteomes" id="UP000244441">
    <property type="component" value="Chromosome"/>
</dbReference>
<dbReference type="Gene3D" id="3.40.50.1820">
    <property type="entry name" value="alpha/beta hydrolase"/>
    <property type="match status" value="1"/>
</dbReference>
<feature type="chain" id="PRO_5015415855" evidence="2">
    <location>
        <begin position="20"/>
        <end position="305"/>
    </location>
</feature>
<dbReference type="EMBL" id="CP026604">
    <property type="protein sequence ID" value="AWB65487.1"/>
    <property type="molecule type" value="Genomic_DNA"/>
</dbReference>
<dbReference type="KEGG" id="cate:C2869_03130"/>
<dbReference type="InterPro" id="IPR049492">
    <property type="entry name" value="BD-FAE-like_dom"/>
</dbReference>
<evidence type="ECO:0000313" key="4">
    <source>
        <dbReference type="EMBL" id="AWB65487.1"/>
    </source>
</evidence>
<dbReference type="GO" id="GO:0016787">
    <property type="term" value="F:hydrolase activity"/>
    <property type="evidence" value="ECO:0007669"/>
    <property type="project" value="UniProtKB-KW"/>
</dbReference>
<dbReference type="InterPro" id="IPR050300">
    <property type="entry name" value="GDXG_lipolytic_enzyme"/>
</dbReference>
<proteinExistence type="predicted"/>
<evidence type="ECO:0000256" key="2">
    <source>
        <dbReference type="SAM" id="SignalP"/>
    </source>
</evidence>
<feature type="signal peptide" evidence="2">
    <location>
        <begin position="1"/>
        <end position="19"/>
    </location>
</feature>
<gene>
    <name evidence="4" type="ORF">C2869_03130</name>
</gene>
<sequence length="305" mass="33767">MKKYLLLILMSLIANLANAQRFTLPLWQGEPPYYQANGEQEQVKKHKNIIKVSQVQIPEMTVFLPSKRWASGHMVLIMPGGGYYGLAWDLEGTDIANMLNSHGIAAAVLKYRLPVSKSNTGQELTPLTDAKQALRLLRKNAQNWQVHANKIGVMGFSAGGHLASTLSTQYHSQEVAHQSSLTELSARPDFSVLIYPVISFNDHFTHQGSAKALLGKGYGDEAQRKAYSSQLNIDANSPPAILIHAADDKLVPWQNSLVYFQALQQFKIKSAMHIYPTGGHGFGLALDNKPLSKWTGVVVDFIKQF</sequence>
<keyword evidence="1" id="KW-0378">Hydrolase</keyword>
<keyword evidence="2" id="KW-0732">Signal</keyword>
<dbReference type="PANTHER" id="PTHR48081:SF6">
    <property type="entry name" value="PEPTIDASE S9 PROLYL OLIGOPEPTIDASE CATALYTIC DOMAIN-CONTAINING PROTEIN"/>
    <property type="match status" value="1"/>
</dbReference>
<dbReference type="InterPro" id="IPR029058">
    <property type="entry name" value="AB_hydrolase_fold"/>
</dbReference>